<dbReference type="Proteomes" id="UP000217446">
    <property type="component" value="Unassembled WGS sequence"/>
</dbReference>
<sequence>MSIQRPALVPVPDPAPGPDPDPAPEPAAGPVCEPAAGPLFRIERGCPSPEELAALTAVLMAVTAGPGVAPDDTARKHQVIALWRRPERVTGFDGPRTWRAAA</sequence>
<keyword evidence="3" id="KW-1185">Reference proteome</keyword>
<protein>
    <recommendedName>
        <fullName evidence="4">Acetyl-CoA carboxylase biotin carboxyl carrier protein subunit</fullName>
    </recommendedName>
</protein>
<dbReference type="STRING" id="1963.AQJ27_48295"/>
<reference evidence="3" key="1">
    <citation type="submission" date="2017-05" db="EMBL/GenBank/DDBJ databases">
        <title>Streptomyces olivochromogenes NBRC 3561 whole genome shotgun sequence.</title>
        <authorList>
            <person name="Dohra H."/>
            <person name="Kodani S."/>
        </authorList>
    </citation>
    <scope>NUCLEOTIDE SEQUENCE [LARGE SCALE GENOMIC DNA]</scope>
    <source>
        <strain evidence="3">NBRC 3561</strain>
    </source>
</reference>
<organism evidence="2 3">
    <name type="scientific">Streptomyces olivochromogenes</name>
    <dbReference type="NCBI Taxonomy" id="1963"/>
    <lineage>
        <taxon>Bacteria</taxon>
        <taxon>Bacillati</taxon>
        <taxon>Actinomycetota</taxon>
        <taxon>Actinomycetes</taxon>
        <taxon>Kitasatosporales</taxon>
        <taxon>Streptomycetaceae</taxon>
        <taxon>Streptomyces</taxon>
    </lineage>
</organism>
<dbReference type="AlphaFoldDB" id="A0A250VV92"/>
<comment type="caution">
    <text evidence="2">The sequence shown here is derived from an EMBL/GenBank/DDBJ whole genome shotgun (WGS) entry which is preliminary data.</text>
</comment>
<name>A0A250VV92_STROL</name>
<dbReference type="GO" id="GO:0003989">
    <property type="term" value="F:acetyl-CoA carboxylase activity"/>
    <property type="evidence" value="ECO:0007669"/>
    <property type="project" value="InterPro"/>
</dbReference>
<evidence type="ECO:0008006" key="4">
    <source>
        <dbReference type="Google" id="ProtNLM"/>
    </source>
</evidence>
<gene>
    <name evidence="2" type="ORF">SO3561_09596</name>
</gene>
<dbReference type="InterPro" id="IPR032716">
    <property type="entry name" value="ACC_epsilon"/>
</dbReference>
<dbReference type="RefSeq" id="WP_079065877.1">
    <property type="nucleotide sequence ID" value="NZ_BDQI01000044.1"/>
</dbReference>
<dbReference type="Pfam" id="PF13822">
    <property type="entry name" value="ACC_epsilon"/>
    <property type="match status" value="1"/>
</dbReference>
<accession>A0A250VV92</accession>
<dbReference type="GO" id="GO:0004658">
    <property type="term" value="F:propionyl-CoA carboxylase activity"/>
    <property type="evidence" value="ECO:0007669"/>
    <property type="project" value="InterPro"/>
</dbReference>
<evidence type="ECO:0000256" key="1">
    <source>
        <dbReference type="SAM" id="MobiDB-lite"/>
    </source>
</evidence>
<evidence type="ECO:0000313" key="2">
    <source>
        <dbReference type="EMBL" id="GAX58025.1"/>
    </source>
</evidence>
<proteinExistence type="predicted"/>
<evidence type="ECO:0000313" key="3">
    <source>
        <dbReference type="Proteomes" id="UP000217446"/>
    </source>
</evidence>
<feature type="compositionally biased region" description="Pro residues" evidence="1">
    <location>
        <begin position="9"/>
        <end position="27"/>
    </location>
</feature>
<dbReference type="EMBL" id="BDQI01000044">
    <property type="protein sequence ID" value="GAX58025.1"/>
    <property type="molecule type" value="Genomic_DNA"/>
</dbReference>
<feature type="region of interest" description="Disordered" evidence="1">
    <location>
        <begin position="1"/>
        <end position="30"/>
    </location>
</feature>